<organism evidence="3 4">
    <name type="scientific">Corticimicrobacter populi</name>
    <dbReference type="NCBI Taxonomy" id="2175229"/>
    <lineage>
        <taxon>Bacteria</taxon>
        <taxon>Pseudomonadati</taxon>
        <taxon>Pseudomonadota</taxon>
        <taxon>Betaproteobacteria</taxon>
        <taxon>Burkholderiales</taxon>
        <taxon>Alcaligenaceae</taxon>
        <taxon>Corticimicrobacter</taxon>
    </lineage>
</organism>
<evidence type="ECO:0000313" key="4">
    <source>
        <dbReference type="Proteomes" id="UP000245212"/>
    </source>
</evidence>
<dbReference type="InterPro" id="IPR002347">
    <property type="entry name" value="SDR_fam"/>
</dbReference>
<evidence type="ECO:0000256" key="2">
    <source>
        <dbReference type="ARBA" id="ARBA00023002"/>
    </source>
</evidence>
<keyword evidence="4" id="KW-1185">Reference proteome</keyword>
<sequence length="266" mass="28368">MTDTTPSSSASAASNRPAPVVLVTGAAQRIGREIALYFARQGWRVAVHYGRSADAARETASACTALGQPAYPLQADLGDERQTRQLVAACLSHFGQLDCIVNNASVFEYDNAADFRYDHLARHMASNAAAPIALARTLHASMPESARAAIINLLDQKLYNPNPDYLSYTLSKAALHEATRLLAQALAPRLRVNAVAPGLTLISDTQTPENFEHQHTAMPLGRGAEPADIAAAVHFLATATAITGVTLCVDGGQHLQPSARDVMFQN</sequence>
<dbReference type="Gene3D" id="3.40.50.720">
    <property type="entry name" value="NAD(P)-binding Rossmann-like Domain"/>
    <property type="match status" value="1"/>
</dbReference>
<dbReference type="NCBIfam" id="NF006597">
    <property type="entry name" value="PRK09134.1"/>
    <property type="match status" value="1"/>
</dbReference>
<dbReference type="PANTHER" id="PTHR43639">
    <property type="entry name" value="OXIDOREDUCTASE, SHORT-CHAIN DEHYDROGENASE/REDUCTASE FAMILY (AFU_ORTHOLOGUE AFUA_5G02870)"/>
    <property type="match status" value="1"/>
</dbReference>
<protein>
    <submittedName>
        <fullName evidence="3">Short chain dehydrogenase</fullName>
    </submittedName>
</protein>
<reference evidence="4" key="1">
    <citation type="submission" date="2018-05" db="EMBL/GenBank/DDBJ databases">
        <authorList>
            <person name="Li Y."/>
        </authorList>
    </citation>
    <scope>NUCLEOTIDE SEQUENCE [LARGE SCALE GENOMIC DNA]</scope>
    <source>
        <strain evidence="4">3d-2-2</strain>
    </source>
</reference>
<comment type="similarity">
    <text evidence="1">Belongs to the short-chain dehydrogenases/reductases (SDR) family.</text>
</comment>
<dbReference type="AlphaFoldDB" id="A0A2V1K153"/>
<accession>A0A2V1K153</accession>
<dbReference type="InterPro" id="IPR036291">
    <property type="entry name" value="NAD(P)-bd_dom_sf"/>
</dbReference>
<dbReference type="PANTHER" id="PTHR43639:SF1">
    <property type="entry name" value="SHORT-CHAIN DEHYDROGENASE_REDUCTASE FAMILY PROTEIN"/>
    <property type="match status" value="1"/>
</dbReference>
<name>A0A2V1K153_9BURK</name>
<dbReference type="RefSeq" id="WP_109061094.1">
    <property type="nucleotide sequence ID" value="NZ_QETA01000002.1"/>
</dbReference>
<dbReference type="Pfam" id="PF13561">
    <property type="entry name" value="adh_short_C2"/>
    <property type="match status" value="1"/>
</dbReference>
<evidence type="ECO:0000256" key="1">
    <source>
        <dbReference type="ARBA" id="ARBA00006484"/>
    </source>
</evidence>
<dbReference type="GO" id="GO:0016491">
    <property type="term" value="F:oxidoreductase activity"/>
    <property type="evidence" value="ECO:0007669"/>
    <property type="project" value="UniProtKB-KW"/>
</dbReference>
<dbReference type="SUPFAM" id="SSF51735">
    <property type="entry name" value="NAD(P)-binding Rossmann-fold domains"/>
    <property type="match status" value="1"/>
</dbReference>
<dbReference type="PRINTS" id="PR00081">
    <property type="entry name" value="GDHRDH"/>
</dbReference>
<keyword evidence="2" id="KW-0560">Oxidoreductase</keyword>
<dbReference type="Proteomes" id="UP000245212">
    <property type="component" value="Unassembled WGS sequence"/>
</dbReference>
<evidence type="ECO:0000313" key="3">
    <source>
        <dbReference type="EMBL" id="PWF23816.1"/>
    </source>
</evidence>
<dbReference type="EMBL" id="QETA01000002">
    <property type="protein sequence ID" value="PWF23816.1"/>
    <property type="molecule type" value="Genomic_DNA"/>
</dbReference>
<proteinExistence type="inferred from homology"/>
<gene>
    <name evidence="3" type="ORF">DD235_05590</name>
</gene>
<comment type="caution">
    <text evidence="3">The sequence shown here is derived from an EMBL/GenBank/DDBJ whole genome shotgun (WGS) entry which is preliminary data.</text>
</comment>